<evidence type="ECO:0000313" key="3">
    <source>
        <dbReference type="Proteomes" id="UP001178507"/>
    </source>
</evidence>
<proteinExistence type="predicted"/>
<dbReference type="EMBL" id="CAUJNA010003248">
    <property type="protein sequence ID" value="CAJ1396941.1"/>
    <property type="molecule type" value="Genomic_DNA"/>
</dbReference>
<dbReference type="Proteomes" id="UP001178507">
    <property type="component" value="Unassembled WGS sequence"/>
</dbReference>
<protein>
    <submittedName>
        <fullName evidence="2">Uncharacterized protein</fullName>
    </submittedName>
</protein>
<name>A0AA36J0E4_9DINO</name>
<feature type="compositionally biased region" description="Basic and acidic residues" evidence="1">
    <location>
        <begin position="285"/>
        <end position="297"/>
    </location>
</feature>
<feature type="region of interest" description="Disordered" evidence="1">
    <location>
        <begin position="193"/>
        <end position="311"/>
    </location>
</feature>
<keyword evidence="3" id="KW-1185">Reference proteome</keyword>
<evidence type="ECO:0000313" key="2">
    <source>
        <dbReference type="EMBL" id="CAJ1396941.1"/>
    </source>
</evidence>
<dbReference type="AlphaFoldDB" id="A0AA36J0E4"/>
<sequence>MVEFSPAYSVGAGDAADDSARFEVRLHSEPQVAKPKRALPPTIPTPPFRRTSPRRVVRTYFVTVLPAPEGTKRGRKPAPEAAPGHEESLGQEPTELEQRIAFRAERAQRYASDRVFPALTNADMLPKWHGDTAAQPGSRLQQPTLVFLRRQRTVEVKDDKEEECQIPWRPSAARTPLKHPAYMSSLPAQTVTKPVAKPVADRRKSVTMKQQDTIVLRETGRKRAEELNEKVLSSVRRNSTQGVSLAEFHDKIRKAGETQRAKNLPPELQDGLDSDSQESPQGQDGRQRFGSEKDSPHFSKGPSKILSFNVE</sequence>
<feature type="region of interest" description="Disordered" evidence="1">
    <location>
        <begin position="28"/>
        <end position="52"/>
    </location>
</feature>
<accession>A0AA36J0E4</accession>
<feature type="compositionally biased region" description="Basic and acidic residues" evidence="1">
    <location>
        <begin position="218"/>
        <end position="229"/>
    </location>
</feature>
<organism evidence="2 3">
    <name type="scientific">Effrenium voratum</name>
    <dbReference type="NCBI Taxonomy" id="2562239"/>
    <lineage>
        <taxon>Eukaryota</taxon>
        <taxon>Sar</taxon>
        <taxon>Alveolata</taxon>
        <taxon>Dinophyceae</taxon>
        <taxon>Suessiales</taxon>
        <taxon>Symbiodiniaceae</taxon>
        <taxon>Effrenium</taxon>
    </lineage>
</organism>
<gene>
    <name evidence="2" type="ORF">EVOR1521_LOCUS21065</name>
</gene>
<feature type="compositionally biased region" description="Basic and acidic residues" evidence="1">
    <location>
        <begin position="247"/>
        <end position="260"/>
    </location>
</feature>
<feature type="region of interest" description="Disordered" evidence="1">
    <location>
        <begin position="67"/>
        <end position="94"/>
    </location>
</feature>
<reference evidence="2" key="1">
    <citation type="submission" date="2023-08" db="EMBL/GenBank/DDBJ databases">
        <authorList>
            <person name="Chen Y."/>
            <person name="Shah S."/>
            <person name="Dougan E. K."/>
            <person name="Thang M."/>
            <person name="Chan C."/>
        </authorList>
    </citation>
    <scope>NUCLEOTIDE SEQUENCE</scope>
</reference>
<evidence type="ECO:0000256" key="1">
    <source>
        <dbReference type="SAM" id="MobiDB-lite"/>
    </source>
</evidence>
<comment type="caution">
    <text evidence="2">The sequence shown here is derived from an EMBL/GenBank/DDBJ whole genome shotgun (WGS) entry which is preliminary data.</text>
</comment>